<dbReference type="GO" id="GO:0008610">
    <property type="term" value="P:lipid biosynthetic process"/>
    <property type="evidence" value="ECO:0007669"/>
    <property type="project" value="InterPro"/>
</dbReference>
<dbReference type="RefSeq" id="WP_091549119.1">
    <property type="nucleotide sequence ID" value="NZ_FONY01000047.1"/>
</dbReference>
<keyword evidence="3 7" id="KW-1133">Transmembrane helix</keyword>
<evidence type="ECO:0000256" key="2">
    <source>
        <dbReference type="ARBA" id="ARBA00022692"/>
    </source>
</evidence>
<dbReference type="GO" id="GO:0005506">
    <property type="term" value="F:iron ion binding"/>
    <property type="evidence" value="ECO:0007669"/>
    <property type="project" value="InterPro"/>
</dbReference>
<reference evidence="9 10" key="1">
    <citation type="submission" date="2016-10" db="EMBL/GenBank/DDBJ databases">
        <authorList>
            <person name="de Groot N.N."/>
        </authorList>
    </citation>
    <scope>NUCLEOTIDE SEQUENCE [LARGE SCALE GENOMIC DNA]</scope>
    <source>
        <strain>GEY</strain>
        <strain evidence="10">DSM 9560</strain>
    </source>
</reference>
<dbReference type="GO" id="GO:0006643">
    <property type="term" value="P:membrane lipid metabolic process"/>
    <property type="evidence" value="ECO:0007669"/>
    <property type="project" value="TreeGrafter"/>
</dbReference>
<organism evidence="9 10">
    <name type="scientific">Thermoflexibacter ruber</name>
    <dbReference type="NCBI Taxonomy" id="1003"/>
    <lineage>
        <taxon>Bacteria</taxon>
        <taxon>Pseudomonadati</taxon>
        <taxon>Bacteroidota</taxon>
        <taxon>Cytophagia</taxon>
        <taxon>Cytophagales</taxon>
        <taxon>Thermoflexibacteraceae</taxon>
        <taxon>Thermoflexibacter</taxon>
    </lineage>
</organism>
<dbReference type="PANTHER" id="PTHR21624:SF1">
    <property type="entry name" value="ALKYLGLYCEROL MONOOXYGENASE"/>
    <property type="match status" value="1"/>
</dbReference>
<feature type="transmembrane region" description="Helical" evidence="7">
    <location>
        <begin position="149"/>
        <end position="169"/>
    </location>
</feature>
<dbReference type="GO" id="GO:0012505">
    <property type="term" value="C:endomembrane system"/>
    <property type="evidence" value="ECO:0007669"/>
    <property type="project" value="UniProtKB-SubCell"/>
</dbReference>
<accession>A0A1I2JEG2</accession>
<dbReference type="AlphaFoldDB" id="A0A1I2JEG2"/>
<keyword evidence="2 7" id="KW-0812">Transmembrane</keyword>
<dbReference type="EMBL" id="FONY01000047">
    <property type="protein sequence ID" value="SFF52233.1"/>
    <property type="molecule type" value="Genomic_DNA"/>
</dbReference>
<keyword evidence="10" id="KW-1185">Reference proteome</keyword>
<feature type="domain" description="Fatty acid hydroxylase" evidence="8">
    <location>
        <begin position="95"/>
        <end position="232"/>
    </location>
</feature>
<gene>
    <name evidence="9" type="ORF">SAMN04488541_104717</name>
</gene>
<dbReference type="InterPro" id="IPR051689">
    <property type="entry name" value="Sterol_desaturase/TMEM195"/>
</dbReference>
<proteinExistence type="predicted"/>
<dbReference type="Pfam" id="PF04116">
    <property type="entry name" value="FA_hydroxylase"/>
    <property type="match status" value="1"/>
</dbReference>
<sequence length="284" mass="33044">MENLIHFFENIPSQYRAAILVGGLVFFWIVEGIIPLFPKNYNRWKHAWTNIFFTITTVVINFAFASLILVSSDWAVANKFGLLHLVEMPLWVFMIVGLLVLDLVGAYFIHWLEHRVRWMWKFHLVHHTDTHVDTTTANRHHPGESVFRAVFTVIAVLITGAPMWLVMLYQSASALFSQFNHANFSFPKWLDTAISWVIVSPNMHKVHHHYTLPLTDTNYGNIFSIWDRIFGTFAYVEDTKALVYGIDTHFKPEENEPIDNLLKIPFQEYRPPVGAKFVEEEKIA</sequence>
<evidence type="ECO:0000256" key="1">
    <source>
        <dbReference type="ARBA" id="ARBA00004127"/>
    </source>
</evidence>
<feature type="transmembrane region" description="Helical" evidence="7">
    <location>
        <begin position="49"/>
        <end position="70"/>
    </location>
</feature>
<dbReference type="OrthoDB" id="9770329at2"/>
<feature type="transmembrane region" description="Helical" evidence="7">
    <location>
        <begin position="15"/>
        <end position="37"/>
    </location>
</feature>
<evidence type="ECO:0000313" key="9">
    <source>
        <dbReference type="EMBL" id="SFF52233.1"/>
    </source>
</evidence>
<dbReference type="InterPro" id="IPR006694">
    <property type="entry name" value="Fatty_acid_hydroxylase"/>
</dbReference>
<feature type="transmembrane region" description="Helical" evidence="7">
    <location>
        <begin position="90"/>
        <end position="112"/>
    </location>
</feature>
<evidence type="ECO:0000313" key="10">
    <source>
        <dbReference type="Proteomes" id="UP000199513"/>
    </source>
</evidence>
<dbReference type="GO" id="GO:0050479">
    <property type="term" value="F:glyceryl-ether monooxygenase activity"/>
    <property type="evidence" value="ECO:0007669"/>
    <property type="project" value="TreeGrafter"/>
</dbReference>
<dbReference type="Proteomes" id="UP000199513">
    <property type="component" value="Unassembled WGS sequence"/>
</dbReference>
<comment type="subcellular location">
    <subcellularLocation>
        <location evidence="1">Endomembrane system</location>
        <topology evidence="1">Multi-pass membrane protein</topology>
    </subcellularLocation>
</comment>
<evidence type="ECO:0000256" key="7">
    <source>
        <dbReference type="SAM" id="Phobius"/>
    </source>
</evidence>
<evidence type="ECO:0000259" key="8">
    <source>
        <dbReference type="Pfam" id="PF04116"/>
    </source>
</evidence>
<dbReference type="PANTHER" id="PTHR21624">
    <property type="entry name" value="STEROL DESATURASE-RELATED PROTEIN"/>
    <property type="match status" value="1"/>
</dbReference>
<keyword evidence="4" id="KW-0560">Oxidoreductase</keyword>
<evidence type="ECO:0000256" key="5">
    <source>
        <dbReference type="ARBA" id="ARBA00023098"/>
    </source>
</evidence>
<evidence type="ECO:0000256" key="3">
    <source>
        <dbReference type="ARBA" id="ARBA00022989"/>
    </source>
</evidence>
<name>A0A1I2JEG2_9BACT</name>
<protein>
    <submittedName>
        <fullName evidence="9">Sterol desaturase/sphingolipid hydroxylase, fatty acid hydroxylase superfamily</fullName>
    </submittedName>
</protein>
<dbReference type="STRING" id="1003.SAMN04488541_104717"/>
<evidence type="ECO:0000256" key="4">
    <source>
        <dbReference type="ARBA" id="ARBA00023002"/>
    </source>
</evidence>
<keyword evidence="5" id="KW-0443">Lipid metabolism</keyword>
<evidence type="ECO:0000256" key="6">
    <source>
        <dbReference type="ARBA" id="ARBA00023136"/>
    </source>
</evidence>
<keyword evidence="6 7" id="KW-0472">Membrane</keyword>
<dbReference type="GO" id="GO:0016020">
    <property type="term" value="C:membrane"/>
    <property type="evidence" value="ECO:0007669"/>
    <property type="project" value="GOC"/>
</dbReference>